<dbReference type="Proteomes" id="UP000223968">
    <property type="component" value="Unassembled WGS sequence"/>
</dbReference>
<sequence>MRVITLFLLLFSIALPVVNGQNSDKEVLAHFETQGHCFYYTGKKKNNEKSIAPCKKWCEKKYKGTSKKGLGCKTKVTDFSKLDKAMFDKDDDGNEYIPGECFCEDPQKFKPLIKPVIDALQNAGNIICAVWLEAFNQLAQGAATVATGGSYRAIVQGAKTFVENGLGAQDFFGGWVGKVCKVPDWNFDVTDAFGKLKNAPDKVGKSIGCFQKDNKCKKVESDNKSKGKGKGGKKKGGKKNSKSKSKPKPNQQADKNKNKKKKKSGKGKQGIFDGLNPFQKVKLIEKLHEKSKNKNKDKNKPNDAAKKSSSKNKQKGKRGDETV</sequence>
<gene>
    <name evidence="3" type="ORF">AJ79_02392</name>
</gene>
<comment type="caution">
    <text evidence="3">The sequence shown here is derived from an EMBL/GenBank/DDBJ whole genome shotgun (WGS) entry which is preliminary data.</text>
</comment>
<feature type="chain" id="PRO_5012767218" evidence="2">
    <location>
        <begin position="21"/>
        <end position="323"/>
    </location>
</feature>
<reference evidence="3 4" key="1">
    <citation type="submission" date="2017-10" db="EMBL/GenBank/DDBJ databases">
        <title>Comparative genomics in systemic dimorphic fungi from Ajellomycetaceae.</title>
        <authorList>
            <person name="Munoz J.F."/>
            <person name="Mcewen J.G."/>
            <person name="Clay O.K."/>
            <person name="Cuomo C.A."/>
        </authorList>
    </citation>
    <scope>NUCLEOTIDE SEQUENCE [LARGE SCALE GENOMIC DNA]</scope>
    <source>
        <strain evidence="3 4">UAMH5409</strain>
    </source>
</reference>
<keyword evidence="4" id="KW-1185">Reference proteome</keyword>
<feature type="compositionally biased region" description="Basic and acidic residues" evidence="1">
    <location>
        <begin position="282"/>
        <end position="306"/>
    </location>
</feature>
<evidence type="ECO:0000313" key="3">
    <source>
        <dbReference type="EMBL" id="PGH15416.1"/>
    </source>
</evidence>
<proteinExistence type="predicted"/>
<organism evidence="3 4">
    <name type="scientific">Helicocarpus griseus UAMH5409</name>
    <dbReference type="NCBI Taxonomy" id="1447875"/>
    <lineage>
        <taxon>Eukaryota</taxon>
        <taxon>Fungi</taxon>
        <taxon>Dikarya</taxon>
        <taxon>Ascomycota</taxon>
        <taxon>Pezizomycotina</taxon>
        <taxon>Eurotiomycetes</taxon>
        <taxon>Eurotiomycetidae</taxon>
        <taxon>Onygenales</taxon>
        <taxon>Ajellomycetaceae</taxon>
        <taxon>Helicocarpus</taxon>
    </lineage>
</organism>
<dbReference type="EMBL" id="PDNB01000025">
    <property type="protein sequence ID" value="PGH15416.1"/>
    <property type="molecule type" value="Genomic_DNA"/>
</dbReference>
<feature type="compositionally biased region" description="Basic residues" evidence="1">
    <location>
        <begin position="257"/>
        <end position="266"/>
    </location>
</feature>
<dbReference type="STRING" id="1447875.A0A2B7Y1S8"/>
<evidence type="ECO:0000256" key="1">
    <source>
        <dbReference type="SAM" id="MobiDB-lite"/>
    </source>
</evidence>
<keyword evidence="2" id="KW-0732">Signal</keyword>
<evidence type="ECO:0000256" key="2">
    <source>
        <dbReference type="SAM" id="SignalP"/>
    </source>
</evidence>
<feature type="signal peptide" evidence="2">
    <location>
        <begin position="1"/>
        <end position="20"/>
    </location>
</feature>
<evidence type="ECO:0000313" key="4">
    <source>
        <dbReference type="Proteomes" id="UP000223968"/>
    </source>
</evidence>
<feature type="region of interest" description="Disordered" evidence="1">
    <location>
        <begin position="218"/>
        <end position="323"/>
    </location>
</feature>
<dbReference type="OrthoDB" id="4174371at2759"/>
<name>A0A2B7Y1S8_9EURO</name>
<accession>A0A2B7Y1S8</accession>
<dbReference type="AlphaFoldDB" id="A0A2B7Y1S8"/>
<protein>
    <submittedName>
        <fullName evidence="3">Uncharacterized protein</fullName>
    </submittedName>
</protein>
<feature type="compositionally biased region" description="Basic residues" evidence="1">
    <location>
        <begin position="226"/>
        <end position="247"/>
    </location>
</feature>